<dbReference type="InterPro" id="IPR011057">
    <property type="entry name" value="Mss4-like_sf"/>
</dbReference>
<proteinExistence type="inferred from homology"/>
<evidence type="ECO:0000313" key="9">
    <source>
        <dbReference type="EMBL" id="AWV91371.1"/>
    </source>
</evidence>
<dbReference type="GO" id="GO:0033743">
    <property type="term" value="F:peptide-methionine (R)-S-oxide reductase activity"/>
    <property type="evidence" value="ECO:0007669"/>
    <property type="project" value="UniProtKB-EC"/>
</dbReference>
<dbReference type="GO" id="GO:0046872">
    <property type="term" value="F:metal ion binding"/>
    <property type="evidence" value="ECO:0007669"/>
    <property type="project" value="UniProtKB-KW"/>
</dbReference>
<comment type="catalytic activity">
    <reaction evidence="7">
        <text>L-methionyl-[protein] + [thioredoxin]-disulfide + H2O = L-methionyl-(R)-S-oxide-[protein] + [thioredoxin]-dithiol</text>
        <dbReference type="Rhea" id="RHEA:24164"/>
        <dbReference type="Rhea" id="RHEA-COMP:10698"/>
        <dbReference type="Rhea" id="RHEA-COMP:10700"/>
        <dbReference type="Rhea" id="RHEA-COMP:12313"/>
        <dbReference type="Rhea" id="RHEA-COMP:12314"/>
        <dbReference type="ChEBI" id="CHEBI:15377"/>
        <dbReference type="ChEBI" id="CHEBI:16044"/>
        <dbReference type="ChEBI" id="CHEBI:29950"/>
        <dbReference type="ChEBI" id="CHEBI:45764"/>
        <dbReference type="ChEBI" id="CHEBI:50058"/>
        <dbReference type="EC" id="1.8.4.12"/>
    </reaction>
</comment>
<dbReference type="GO" id="GO:0005737">
    <property type="term" value="C:cytoplasm"/>
    <property type="evidence" value="ECO:0007669"/>
    <property type="project" value="TreeGrafter"/>
</dbReference>
<dbReference type="PROSITE" id="PS51790">
    <property type="entry name" value="MSRB"/>
    <property type="match status" value="1"/>
</dbReference>
<gene>
    <name evidence="9" type="primary">msrB</name>
    <name evidence="9" type="ORF">DN745_06555</name>
</gene>
<keyword evidence="4" id="KW-0479">Metal-binding</keyword>
<evidence type="ECO:0000256" key="4">
    <source>
        <dbReference type="ARBA" id="ARBA00022723"/>
    </source>
</evidence>
<dbReference type="SUPFAM" id="SSF51316">
    <property type="entry name" value="Mss4-like"/>
    <property type="match status" value="1"/>
</dbReference>
<dbReference type="GO" id="GO:0030091">
    <property type="term" value="P:protein repair"/>
    <property type="evidence" value="ECO:0007669"/>
    <property type="project" value="InterPro"/>
</dbReference>
<dbReference type="Gene3D" id="2.170.150.20">
    <property type="entry name" value="Peptide methionine sulfoxide reductase"/>
    <property type="match status" value="1"/>
</dbReference>
<evidence type="ECO:0000256" key="5">
    <source>
        <dbReference type="ARBA" id="ARBA00022833"/>
    </source>
</evidence>
<dbReference type="OrthoDB" id="4174719at2"/>
<name>A0A2Z4FQL2_9DELT</name>
<dbReference type="NCBIfam" id="TIGR00357">
    <property type="entry name" value="peptide-methionine (R)-S-oxide reductase MsrB"/>
    <property type="match status" value="1"/>
</dbReference>
<evidence type="ECO:0000256" key="2">
    <source>
        <dbReference type="ARBA" id="ARBA00007174"/>
    </source>
</evidence>
<evidence type="ECO:0000256" key="7">
    <source>
        <dbReference type="ARBA" id="ARBA00048488"/>
    </source>
</evidence>
<dbReference type="EMBL" id="CP030032">
    <property type="protein sequence ID" value="AWV91371.1"/>
    <property type="molecule type" value="Genomic_DNA"/>
</dbReference>
<feature type="domain" description="MsrB" evidence="8">
    <location>
        <begin position="14"/>
        <end position="136"/>
    </location>
</feature>
<evidence type="ECO:0000313" key="10">
    <source>
        <dbReference type="Proteomes" id="UP000249799"/>
    </source>
</evidence>
<dbReference type="PANTHER" id="PTHR10173:SF52">
    <property type="entry name" value="METHIONINE-R-SULFOXIDE REDUCTASE B1"/>
    <property type="match status" value="1"/>
</dbReference>
<organism evidence="9 10">
    <name type="scientific">Bradymonas sediminis</name>
    <dbReference type="NCBI Taxonomy" id="1548548"/>
    <lineage>
        <taxon>Bacteria</taxon>
        <taxon>Deltaproteobacteria</taxon>
        <taxon>Bradymonadales</taxon>
        <taxon>Bradymonadaceae</taxon>
        <taxon>Bradymonas</taxon>
    </lineage>
</organism>
<dbReference type="RefSeq" id="WP_111337566.1">
    <property type="nucleotide sequence ID" value="NZ_CP030032.1"/>
</dbReference>
<comment type="similarity">
    <text evidence="2">Belongs to the MsrB Met sulfoxide reductase family.</text>
</comment>
<accession>A0A2Z4FQL2</accession>
<reference evidence="9 10" key="1">
    <citation type="submission" date="2018-06" db="EMBL/GenBank/DDBJ databases">
        <title>Lujinxingia sediminis gen. nov. sp. nov., a new facultative anaerobic member of the class Deltaproteobacteria, and proposal of Lujinxingaceae fam. nov.</title>
        <authorList>
            <person name="Guo L.-Y."/>
            <person name="Li C.-M."/>
            <person name="Wang S."/>
            <person name="Du Z.-J."/>
        </authorList>
    </citation>
    <scope>NUCLEOTIDE SEQUENCE [LARGE SCALE GENOMIC DNA]</scope>
    <source>
        <strain evidence="9 10">FA350</strain>
    </source>
</reference>
<evidence type="ECO:0000256" key="1">
    <source>
        <dbReference type="ARBA" id="ARBA00001947"/>
    </source>
</evidence>
<dbReference type="GO" id="GO:0006979">
    <property type="term" value="P:response to oxidative stress"/>
    <property type="evidence" value="ECO:0007669"/>
    <property type="project" value="InterPro"/>
</dbReference>
<evidence type="ECO:0000256" key="3">
    <source>
        <dbReference type="ARBA" id="ARBA00012499"/>
    </source>
</evidence>
<dbReference type="InterPro" id="IPR002579">
    <property type="entry name" value="Met_Sox_Rdtase_MsrB_dom"/>
</dbReference>
<sequence>MPAERVEPQLKLSEAQWKDRLSAAQYNVLRENGTERPFSGALLNNQGEGVYTCGGCGEPLFSSETKFKSGTGWPSFYDRIEDGSVALVQDASLGVERVEVYCGNCGGHLGHVFNDGPAPTGLRYCMNSDALGFEAD</sequence>
<protein>
    <recommendedName>
        <fullName evidence="3">peptide-methionine (R)-S-oxide reductase</fullName>
        <ecNumber evidence="3">1.8.4.12</ecNumber>
    </recommendedName>
</protein>
<dbReference type="KEGG" id="bsed:DN745_06555"/>
<dbReference type="Proteomes" id="UP000249799">
    <property type="component" value="Chromosome"/>
</dbReference>
<dbReference type="EC" id="1.8.4.12" evidence="3"/>
<evidence type="ECO:0000259" key="8">
    <source>
        <dbReference type="PROSITE" id="PS51790"/>
    </source>
</evidence>
<keyword evidence="5" id="KW-0862">Zinc</keyword>
<dbReference type="PANTHER" id="PTHR10173">
    <property type="entry name" value="METHIONINE SULFOXIDE REDUCTASE"/>
    <property type="match status" value="1"/>
</dbReference>
<keyword evidence="10" id="KW-1185">Reference proteome</keyword>
<comment type="cofactor">
    <cofactor evidence="1">
        <name>Zn(2+)</name>
        <dbReference type="ChEBI" id="CHEBI:29105"/>
    </cofactor>
</comment>
<dbReference type="Pfam" id="PF01641">
    <property type="entry name" value="SelR"/>
    <property type="match status" value="1"/>
</dbReference>
<dbReference type="FunFam" id="2.170.150.20:FF:000001">
    <property type="entry name" value="Peptide methionine sulfoxide reductase MsrB"/>
    <property type="match status" value="1"/>
</dbReference>
<keyword evidence="6 9" id="KW-0560">Oxidoreductase</keyword>
<dbReference type="AlphaFoldDB" id="A0A2Z4FQL2"/>
<dbReference type="InterPro" id="IPR028427">
    <property type="entry name" value="Met_Sox_Rdtase_MsrB"/>
</dbReference>
<evidence type="ECO:0000256" key="6">
    <source>
        <dbReference type="ARBA" id="ARBA00023002"/>
    </source>
</evidence>